<evidence type="ECO:0000256" key="8">
    <source>
        <dbReference type="ARBA" id="ARBA00022679"/>
    </source>
</evidence>
<dbReference type="EC" id="2.4.1.182" evidence="3"/>
<evidence type="ECO:0000256" key="4">
    <source>
        <dbReference type="ARBA" id="ARBA00020902"/>
    </source>
</evidence>
<comment type="similarity">
    <text evidence="2">Belongs to the LpxB family.</text>
</comment>
<comment type="catalytic activity">
    <reaction evidence="10">
        <text>a lipid X + a UDP-2-N,3-O-bis[(3R)-3-hydroxyacyl]-alpha-D-glucosamine = a lipid A disaccharide + UDP + H(+)</text>
        <dbReference type="Rhea" id="RHEA:67828"/>
        <dbReference type="ChEBI" id="CHEBI:15378"/>
        <dbReference type="ChEBI" id="CHEBI:58223"/>
        <dbReference type="ChEBI" id="CHEBI:137748"/>
        <dbReference type="ChEBI" id="CHEBI:176338"/>
        <dbReference type="ChEBI" id="CHEBI:176343"/>
        <dbReference type="EC" id="2.4.1.182"/>
    </reaction>
</comment>
<dbReference type="GO" id="GO:0016020">
    <property type="term" value="C:membrane"/>
    <property type="evidence" value="ECO:0007669"/>
    <property type="project" value="GOC"/>
</dbReference>
<reference evidence="11 12" key="1">
    <citation type="submission" date="2009-08" db="EMBL/GenBank/DDBJ databases">
        <title>The draft genome of Rhodobacter sp. SW2.</title>
        <authorList>
            <consortium name="US DOE Joint Genome Institute (JGI-PGF)"/>
            <person name="Lucas S."/>
            <person name="Copeland A."/>
            <person name="Lapidus A."/>
            <person name="Glavina del Rio T."/>
            <person name="Tice H."/>
            <person name="Bruce D."/>
            <person name="Goodwin L."/>
            <person name="Pitluck S."/>
            <person name="Larimer F."/>
            <person name="Land M.L."/>
            <person name="Hauser L."/>
            <person name="Emerson D."/>
        </authorList>
    </citation>
    <scope>NUCLEOTIDE SEQUENCE [LARGE SCALE GENOMIC DNA]</scope>
    <source>
        <strain evidence="11 12">SW2</strain>
    </source>
</reference>
<organism evidence="11 12">
    <name type="scientific">Rhodobacter ferrooxidans</name>
    <dbReference type="NCBI Taxonomy" id="371731"/>
    <lineage>
        <taxon>Bacteria</taxon>
        <taxon>Pseudomonadati</taxon>
        <taxon>Pseudomonadota</taxon>
        <taxon>Alphaproteobacteria</taxon>
        <taxon>Rhodobacterales</taxon>
        <taxon>Rhodobacter group</taxon>
        <taxon>Rhodobacter</taxon>
    </lineage>
</organism>
<evidence type="ECO:0000256" key="7">
    <source>
        <dbReference type="ARBA" id="ARBA00022676"/>
    </source>
</evidence>
<dbReference type="AlphaFoldDB" id="C8S3Y7"/>
<dbReference type="InterPro" id="IPR003835">
    <property type="entry name" value="Glyco_trans_19"/>
</dbReference>
<name>C8S3Y7_9RHOB</name>
<comment type="function">
    <text evidence="1">Condensation of UDP-2,3-diacylglucosamine and 2,3-diacylglucosamine-1-phosphate to form lipid A disaccharide, a precursor of lipid A, a phosphorylated glycolipid that anchors the lipopolysaccharide to the outer membrane of the cell.</text>
</comment>
<keyword evidence="5" id="KW-0444">Lipid biosynthesis</keyword>
<keyword evidence="6" id="KW-0441">Lipid A biosynthesis</keyword>
<dbReference type="Pfam" id="PF02684">
    <property type="entry name" value="LpxB"/>
    <property type="match status" value="1"/>
</dbReference>
<sequence>MASRSASRALRLGTGPVILMLPGSRAAEVTRLAPVFGDVLAGVKKSHPGAQVLLPTVPAVAGLVRQMTANWPIAPMIIEDAAGKAAAFGAADVALAASGTVALELAANGVPMVIAYNLHPASILLMQWLALTDTASLVNLVSQTRVVKEYLGWGCKAHLILPTLLELIDQTDSTERLGQITAMQMTMLRLGQGGEAPGLRAARSVLAHLG</sequence>
<dbReference type="GO" id="GO:0008915">
    <property type="term" value="F:lipid-A-disaccharide synthase activity"/>
    <property type="evidence" value="ECO:0007669"/>
    <property type="project" value="UniProtKB-EC"/>
</dbReference>
<keyword evidence="12" id="KW-1185">Reference proteome</keyword>
<evidence type="ECO:0000256" key="10">
    <source>
        <dbReference type="ARBA" id="ARBA00048975"/>
    </source>
</evidence>
<evidence type="ECO:0000256" key="1">
    <source>
        <dbReference type="ARBA" id="ARBA00002056"/>
    </source>
</evidence>
<evidence type="ECO:0000313" key="11">
    <source>
        <dbReference type="EMBL" id="EEW24356.1"/>
    </source>
</evidence>
<keyword evidence="8" id="KW-0808">Transferase</keyword>
<dbReference type="STRING" id="371731.Rsw2DRAFT_2765"/>
<evidence type="ECO:0000256" key="6">
    <source>
        <dbReference type="ARBA" id="ARBA00022556"/>
    </source>
</evidence>
<keyword evidence="7" id="KW-0328">Glycosyltransferase</keyword>
<evidence type="ECO:0000256" key="3">
    <source>
        <dbReference type="ARBA" id="ARBA00012687"/>
    </source>
</evidence>
<evidence type="ECO:0000256" key="2">
    <source>
        <dbReference type="ARBA" id="ARBA00007868"/>
    </source>
</evidence>
<protein>
    <recommendedName>
        <fullName evidence="4">Lipid-A-disaccharide synthase</fullName>
        <ecNumber evidence="3">2.4.1.182</ecNumber>
    </recommendedName>
</protein>
<dbReference type="PANTHER" id="PTHR30372:SF4">
    <property type="entry name" value="LIPID-A-DISACCHARIDE SYNTHASE, MITOCHONDRIAL-RELATED"/>
    <property type="match status" value="1"/>
</dbReference>
<dbReference type="PANTHER" id="PTHR30372">
    <property type="entry name" value="LIPID-A-DISACCHARIDE SYNTHASE"/>
    <property type="match status" value="1"/>
</dbReference>
<dbReference type="Proteomes" id="UP000010121">
    <property type="component" value="Unassembled WGS sequence"/>
</dbReference>
<dbReference type="EMBL" id="ACYY01000021">
    <property type="protein sequence ID" value="EEW24356.1"/>
    <property type="molecule type" value="Genomic_DNA"/>
</dbReference>
<comment type="caution">
    <text evidence="11">The sequence shown here is derived from an EMBL/GenBank/DDBJ whole genome shotgun (WGS) entry which is preliminary data.</text>
</comment>
<dbReference type="SUPFAM" id="SSF53756">
    <property type="entry name" value="UDP-Glycosyltransferase/glycogen phosphorylase"/>
    <property type="match status" value="1"/>
</dbReference>
<evidence type="ECO:0000256" key="9">
    <source>
        <dbReference type="ARBA" id="ARBA00023098"/>
    </source>
</evidence>
<gene>
    <name evidence="11" type="ORF">Rsw2DRAFT_2765</name>
</gene>
<accession>C8S3Y7</accession>
<evidence type="ECO:0000256" key="5">
    <source>
        <dbReference type="ARBA" id="ARBA00022516"/>
    </source>
</evidence>
<dbReference type="GO" id="GO:0005543">
    <property type="term" value="F:phospholipid binding"/>
    <property type="evidence" value="ECO:0007669"/>
    <property type="project" value="TreeGrafter"/>
</dbReference>
<dbReference type="eggNOG" id="COG0763">
    <property type="taxonomic scope" value="Bacteria"/>
</dbReference>
<evidence type="ECO:0000313" key="12">
    <source>
        <dbReference type="Proteomes" id="UP000010121"/>
    </source>
</evidence>
<keyword evidence="9" id="KW-0443">Lipid metabolism</keyword>
<dbReference type="GO" id="GO:0009245">
    <property type="term" value="P:lipid A biosynthetic process"/>
    <property type="evidence" value="ECO:0007669"/>
    <property type="project" value="UniProtKB-KW"/>
</dbReference>
<proteinExistence type="inferred from homology"/>